<dbReference type="AlphaFoldDB" id="A0A176WEC6"/>
<dbReference type="PROSITE" id="PS51352">
    <property type="entry name" value="THIOREDOXIN_2"/>
    <property type="match status" value="1"/>
</dbReference>
<keyword evidence="3" id="KW-1185">Reference proteome</keyword>
<comment type="caution">
    <text evidence="2">The sequence shown here is derived from an EMBL/GenBank/DDBJ whole genome shotgun (WGS) entry which is preliminary data.</text>
</comment>
<protein>
    <recommendedName>
        <fullName evidence="1">Thioredoxin domain-containing protein</fullName>
    </recommendedName>
</protein>
<sequence length="397" mass="44317">MRERERLLERKRRKPVAWWMVGAAKEGKGSEGTERDAGMNRAVVIVTPSAEDRRRDGSSNSRSQNVEVARWRCRIMPPRKISRLRVVVVVGREEAVAMPCLASFARSLARSIGRRMRRSDRPIVPGIAGHRSGASVAQFALLAESEGEGAMGSVRFSVPAALDISGKSQLFGGKNVAALECGPRNLVHRPAFLVRSSWAPCDASGSALRSVREESRIRNCSIFRRSRASEPVRAINSAQYRLEKQWKKQEQGESESEDEDEEDTELCPVECVREFSSQEEFDELLGQAKEQGSLVVVDFFRPSCGSCKYIEKGFAKLCKGAGNSDAHVMFLKHNVVDEYDEQSDVADRLRIKVVPLFHFYKDGVLVESFPTREKGKILDAICKHTELTLEDLDQSGA</sequence>
<evidence type="ECO:0000313" key="2">
    <source>
        <dbReference type="EMBL" id="OAE30983.1"/>
    </source>
</evidence>
<dbReference type="PANTHER" id="PTHR47912">
    <property type="entry name" value="THIOREDOXIN-LIKE 4, CHLOROPLASTIC"/>
    <property type="match status" value="1"/>
</dbReference>
<dbReference type="SUPFAM" id="SSF52833">
    <property type="entry name" value="Thioredoxin-like"/>
    <property type="match status" value="1"/>
</dbReference>
<dbReference type="Pfam" id="PF00085">
    <property type="entry name" value="Thioredoxin"/>
    <property type="match status" value="1"/>
</dbReference>
<organism evidence="2 3">
    <name type="scientific">Marchantia polymorpha subsp. ruderalis</name>
    <dbReference type="NCBI Taxonomy" id="1480154"/>
    <lineage>
        <taxon>Eukaryota</taxon>
        <taxon>Viridiplantae</taxon>
        <taxon>Streptophyta</taxon>
        <taxon>Embryophyta</taxon>
        <taxon>Marchantiophyta</taxon>
        <taxon>Marchantiopsida</taxon>
        <taxon>Marchantiidae</taxon>
        <taxon>Marchantiales</taxon>
        <taxon>Marchantiaceae</taxon>
        <taxon>Marchantia</taxon>
    </lineage>
</organism>
<dbReference type="GO" id="GO:0009507">
    <property type="term" value="C:chloroplast"/>
    <property type="evidence" value="ECO:0007669"/>
    <property type="project" value="TreeGrafter"/>
</dbReference>
<dbReference type="EMBL" id="LVLJ01001211">
    <property type="protein sequence ID" value="OAE30983.1"/>
    <property type="molecule type" value="Genomic_DNA"/>
</dbReference>
<gene>
    <name evidence="2" type="ORF">AXG93_2018s1500</name>
</gene>
<accession>A0A176WEC6</accession>
<dbReference type="Proteomes" id="UP000077202">
    <property type="component" value="Unassembled WGS sequence"/>
</dbReference>
<dbReference type="InterPro" id="IPR044176">
    <property type="entry name" value="TRL4_chloroplastic"/>
</dbReference>
<dbReference type="Gene3D" id="3.40.30.10">
    <property type="entry name" value="Glutaredoxin"/>
    <property type="match status" value="1"/>
</dbReference>
<dbReference type="InterPro" id="IPR013766">
    <property type="entry name" value="Thioredoxin_domain"/>
</dbReference>
<proteinExistence type="predicted"/>
<evidence type="ECO:0000313" key="3">
    <source>
        <dbReference type="Proteomes" id="UP000077202"/>
    </source>
</evidence>
<name>A0A176WEC6_MARPO</name>
<dbReference type="CDD" id="cd02947">
    <property type="entry name" value="TRX_family"/>
    <property type="match status" value="1"/>
</dbReference>
<reference evidence="2" key="1">
    <citation type="submission" date="2016-03" db="EMBL/GenBank/DDBJ databases">
        <title>Mechanisms controlling the formation of the plant cell surface in tip-growing cells are functionally conserved among land plants.</title>
        <authorList>
            <person name="Honkanen S."/>
            <person name="Jones V.A."/>
            <person name="Morieri G."/>
            <person name="Champion C."/>
            <person name="Hetherington A.J."/>
            <person name="Kelly S."/>
            <person name="Saint-Marcoux D."/>
            <person name="Proust H."/>
            <person name="Prescott H."/>
            <person name="Dolan L."/>
        </authorList>
    </citation>
    <scope>NUCLEOTIDE SEQUENCE [LARGE SCALE GENOMIC DNA]</scope>
    <source>
        <tissue evidence="2">Whole gametophyte</tissue>
    </source>
</reference>
<dbReference type="PANTHER" id="PTHR47912:SF1">
    <property type="entry name" value="THIOREDOXIN-LIKE 4, CHLOROPLASTIC"/>
    <property type="match status" value="1"/>
</dbReference>
<feature type="domain" description="Thioredoxin" evidence="1">
    <location>
        <begin position="246"/>
        <end position="397"/>
    </location>
</feature>
<evidence type="ECO:0000259" key="1">
    <source>
        <dbReference type="PROSITE" id="PS51352"/>
    </source>
</evidence>
<dbReference type="InterPro" id="IPR036249">
    <property type="entry name" value="Thioredoxin-like_sf"/>
</dbReference>